<keyword evidence="1" id="KW-0812">Transmembrane</keyword>
<sequence>MGKLIKVDNRVFWIRGIQNGHGGIEGIDMVSRVGLPIVWGDLPRQFIARREGCLHNMRHEWMSSLSWYLQDLKDNVVGNLDSRKVPTYRPGGVDCMLVFIGKMGRGKQLTIWLSRAMYWLAYYLWPLHTMVLADASKLLLMQLGLFRPRNLAFFCLSAILVESQSSPEEMPSLLPLSDLSLIGFEALVR</sequence>
<name>A0A834X724_9FABA</name>
<dbReference type="EMBL" id="JAAIUW010000003">
    <property type="protein sequence ID" value="KAF7838924.1"/>
    <property type="molecule type" value="Genomic_DNA"/>
</dbReference>
<evidence type="ECO:0000313" key="2">
    <source>
        <dbReference type="EMBL" id="KAF7838924.1"/>
    </source>
</evidence>
<keyword evidence="1" id="KW-1133">Transmembrane helix</keyword>
<dbReference type="Proteomes" id="UP000634136">
    <property type="component" value="Unassembled WGS sequence"/>
</dbReference>
<organism evidence="2 3">
    <name type="scientific">Senna tora</name>
    <dbReference type="NCBI Taxonomy" id="362788"/>
    <lineage>
        <taxon>Eukaryota</taxon>
        <taxon>Viridiplantae</taxon>
        <taxon>Streptophyta</taxon>
        <taxon>Embryophyta</taxon>
        <taxon>Tracheophyta</taxon>
        <taxon>Spermatophyta</taxon>
        <taxon>Magnoliopsida</taxon>
        <taxon>eudicotyledons</taxon>
        <taxon>Gunneridae</taxon>
        <taxon>Pentapetalae</taxon>
        <taxon>rosids</taxon>
        <taxon>fabids</taxon>
        <taxon>Fabales</taxon>
        <taxon>Fabaceae</taxon>
        <taxon>Caesalpinioideae</taxon>
        <taxon>Cassia clade</taxon>
        <taxon>Senna</taxon>
    </lineage>
</organism>
<evidence type="ECO:0000313" key="3">
    <source>
        <dbReference type="Proteomes" id="UP000634136"/>
    </source>
</evidence>
<keyword evidence="3" id="KW-1185">Reference proteome</keyword>
<protein>
    <submittedName>
        <fullName evidence="2">Uncharacterized protein</fullName>
    </submittedName>
</protein>
<dbReference type="AlphaFoldDB" id="A0A834X724"/>
<reference evidence="2" key="1">
    <citation type="submission" date="2020-09" db="EMBL/GenBank/DDBJ databases">
        <title>Genome-Enabled Discovery of Anthraquinone Biosynthesis in Senna tora.</title>
        <authorList>
            <person name="Kang S.-H."/>
            <person name="Pandey R.P."/>
            <person name="Lee C.-M."/>
            <person name="Sim J.-S."/>
            <person name="Jeong J.-T."/>
            <person name="Choi B.-S."/>
            <person name="Jung M."/>
            <person name="Ginzburg D."/>
            <person name="Zhao K."/>
            <person name="Won S.Y."/>
            <person name="Oh T.-J."/>
            <person name="Yu Y."/>
            <person name="Kim N.-H."/>
            <person name="Lee O.R."/>
            <person name="Lee T.-H."/>
            <person name="Bashyal P."/>
            <person name="Kim T.-S."/>
            <person name="Lee W.-H."/>
            <person name="Kawkins C."/>
            <person name="Kim C.-K."/>
            <person name="Kim J.S."/>
            <person name="Ahn B.O."/>
            <person name="Rhee S.Y."/>
            <person name="Sohng J.K."/>
        </authorList>
    </citation>
    <scope>NUCLEOTIDE SEQUENCE</scope>
    <source>
        <tissue evidence="2">Leaf</tissue>
    </source>
</reference>
<keyword evidence="1" id="KW-0472">Membrane</keyword>
<evidence type="ECO:0000256" key="1">
    <source>
        <dbReference type="SAM" id="Phobius"/>
    </source>
</evidence>
<feature type="transmembrane region" description="Helical" evidence="1">
    <location>
        <begin position="109"/>
        <end position="125"/>
    </location>
</feature>
<accession>A0A834X724</accession>
<proteinExistence type="predicted"/>
<gene>
    <name evidence="2" type="ORF">G2W53_007406</name>
</gene>
<comment type="caution">
    <text evidence="2">The sequence shown here is derived from an EMBL/GenBank/DDBJ whole genome shotgun (WGS) entry which is preliminary data.</text>
</comment>